<dbReference type="RefSeq" id="WP_081153626.1">
    <property type="nucleotide sequence ID" value="NZ_LVYD01000066.1"/>
</dbReference>
<gene>
    <name evidence="1" type="ORF">A3860_34810</name>
</gene>
<proteinExistence type="predicted"/>
<dbReference type="EMBL" id="LVYD01000066">
    <property type="protein sequence ID" value="OQP60103.1"/>
    <property type="molecule type" value="Genomic_DNA"/>
</dbReference>
<reference evidence="1 2" key="1">
    <citation type="submission" date="2016-03" db="EMBL/GenBank/DDBJ databases">
        <title>Niastella vici sp. nov., isolated from farmland soil.</title>
        <authorList>
            <person name="Chen L."/>
            <person name="Wang D."/>
            <person name="Yang S."/>
            <person name="Wang G."/>
        </authorList>
    </citation>
    <scope>NUCLEOTIDE SEQUENCE [LARGE SCALE GENOMIC DNA]</scope>
    <source>
        <strain evidence="1 2">DJ57</strain>
    </source>
</reference>
<name>A0A1V9FP32_9BACT</name>
<evidence type="ECO:0000313" key="2">
    <source>
        <dbReference type="Proteomes" id="UP000192796"/>
    </source>
</evidence>
<organism evidence="1 2">
    <name type="scientific">Niastella vici</name>
    <dbReference type="NCBI Taxonomy" id="1703345"/>
    <lineage>
        <taxon>Bacteria</taxon>
        <taxon>Pseudomonadati</taxon>
        <taxon>Bacteroidota</taxon>
        <taxon>Chitinophagia</taxon>
        <taxon>Chitinophagales</taxon>
        <taxon>Chitinophagaceae</taxon>
        <taxon>Niastella</taxon>
    </lineage>
</organism>
<evidence type="ECO:0000313" key="1">
    <source>
        <dbReference type="EMBL" id="OQP60103.1"/>
    </source>
</evidence>
<sequence length="131" mass="15628">MLMFQNPQNYWGSYDLPKVKWITLRLRCLLENLIKLNNLPVIDNATLIAVKEAFTTLIGSDNFKRLPSNYPNARFIKELEQKLALIVKQHKPRDHIRFRLSRKLKVEIIAKRFMMADFVPFVKFFDLDFEK</sequence>
<accession>A0A1V9FP32</accession>
<dbReference type="AlphaFoldDB" id="A0A1V9FP32"/>
<dbReference type="Proteomes" id="UP000192796">
    <property type="component" value="Unassembled WGS sequence"/>
</dbReference>
<keyword evidence="2" id="KW-1185">Reference proteome</keyword>
<protein>
    <submittedName>
        <fullName evidence="1">Uncharacterized protein</fullName>
    </submittedName>
</protein>
<comment type="caution">
    <text evidence="1">The sequence shown here is derived from an EMBL/GenBank/DDBJ whole genome shotgun (WGS) entry which is preliminary data.</text>
</comment>
<dbReference type="STRING" id="1703345.A3860_34810"/>